<evidence type="ECO:0000313" key="3">
    <source>
        <dbReference type="Proteomes" id="UP001209878"/>
    </source>
</evidence>
<sequence length="168" mass="17661">MQAWCRVFQNSIWSRCVYWLGGLQPASSLSTLAWPWLVICRLVAGLLLLLQLSFVWIQRNNTGLPRRWLFLAVWPATLGMGDTAVVVMGTTVCCCGSAPLTSTLVAMSVLASAGASTLWAAFGAKLPHPGTCATSTPVPLRTVSRVASATPTASAACGTVSLSVCCTA</sequence>
<feature type="transmembrane region" description="Helical" evidence="1">
    <location>
        <begin position="68"/>
        <end position="88"/>
    </location>
</feature>
<name>A0AAD9KA57_RIDPI</name>
<feature type="transmembrane region" description="Helical" evidence="1">
    <location>
        <begin position="100"/>
        <end position="122"/>
    </location>
</feature>
<keyword evidence="1" id="KW-0472">Membrane</keyword>
<evidence type="ECO:0000256" key="1">
    <source>
        <dbReference type="SAM" id="Phobius"/>
    </source>
</evidence>
<dbReference type="EMBL" id="JAODUO010001276">
    <property type="protein sequence ID" value="KAK2167372.1"/>
    <property type="molecule type" value="Genomic_DNA"/>
</dbReference>
<comment type="caution">
    <text evidence="2">The sequence shown here is derived from an EMBL/GenBank/DDBJ whole genome shotgun (WGS) entry which is preliminary data.</text>
</comment>
<dbReference type="Proteomes" id="UP001209878">
    <property type="component" value="Unassembled WGS sequence"/>
</dbReference>
<reference evidence="2" key="1">
    <citation type="journal article" date="2023" name="Mol. Biol. Evol.">
        <title>Third-Generation Sequencing Reveals the Adaptive Role of the Epigenome in Three Deep-Sea Polychaetes.</title>
        <authorList>
            <person name="Perez M."/>
            <person name="Aroh O."/>
            <person name="Sun Y."/>
            <person name="Lan Y."/>
            <person name="Juniper S.K."/>
            <person name="Young C.R."/>
            <person name="Angers B."/>
            <person name="Qian P.Y."/>
        </authorList>
    </citation>
    <scope>NUCLEOTIDE SEQUENCE</scope>
    <source>
        <strain evidence="2">R07B-5</strain>
    </source>
</reference>
<evidence type="ECO:0000313" key="2">
    <source>
        <dbReference type="EMBL" id="KAK2167372.1"/>
    </source>
</evidence>
<keyword evidence="3" id="KW-1185">Reference proteome</keyword>
<protein>
    <submittedName>
        <fullName evidence="2">Uncharacterized protein</fullName>
    </submittedName>
</protein>
<keyword evidence="1" id="KW-0812">Transmembrane</keyword>
<accession>A0AAD9KA57</accession>
<organism evidence="2 3">
    <name type="scientific">Ridgeia piscesae</name>
    <name type="common">Tubeworm</name>
    <dbReference type="NCBI Taxonomy" id="27915"/>
    <lineage>
        <taxon>Eukaryota</taxon>
        <taxon>Metazoa</taxon>
        <taxon>Spiralia</taxon>
        <taxon>Lophotrochozoa</taxon>
        <taxon>Annelida</taxon>
        <taxon>Polychaeta</taxon>
        <taxon>Sedentaria</taxon>
        <taxon>Canalipalpata</taxon>
        <taxon>Sabellida</taxon>
        <taxon>Siboglinidae</taxon>
        <taxon>Ridgeia</taxon>
    </lineage>
</organism>
<dbReference type="AlphaFoldDB" id="A0AAD9KA57"/>
<gene>
    <name evidence="2" type="ORF">NP493_1276g00000</name>
</gene>
<keyword evidence="1" id="KW-1133">Transmembrane helix</keyword>
<proteinExistence type="predicted"/>
<feature type="transmembrane region" description="Helical" evidence="1">
    <location>
        <begin position="33"/>
        <end position="56"/>
    </location>
</feature>